<dbReference type="InterPro" id="IPR012106">
    <property type="entry name" value="Phage_Mu_Gp1"/>
</dbReference>
<comment type="caution">
    <text evidence="1">The sequence shown here is derived from an EMBL/GenBank/DDBJ whole genome shotgun (WGS) entry which is preliminary data.</text>
</comment>
<proteinExistence type="predicted"/>
<accession>D5RM74</accession>
<dbReference type="AlphaFoldDB" id="D5RM74"/>
<dbReference type="Pfam" id="PF10123">
    <property type="entry name" value="Mu-like_Pro"/>
    <property type="match status" value="1"/>
</dbReference>
<evidence type="ECO:0008006" key="3">
    <source>
        <dbReference type="Google" id="ProtNLM"/>
    </source>
</evidence>
<dbReference type="HOGENOM" id="CLU_062795_1_0_5"/>
<gene>
    <name evidence="1" type="ORF">HMPREF0731_2185</name>
</gene>
<sequence>MILAMPTVVHHSTMLPLPSADEAPEWVHLLPAGEFRGVDGRGPYRLRDAAKVITTTAAMAGGKLRLPLDENHAIDHAMRTGQSSPARGWVVELQARQDGIWGRVEWTPTGKALLRDRAYRGISPVYGHAEADGTVLYLLRAALTNAPNLAQLATLHTQQGTGMDLTQLREALGLPATTADADVLSAAVARQGAIAAHQQQLCAALALPATADHAAILAAVTTGRAAVAAHGQQLSRIAAAAGITEANAGADQIVTALQARTGDPNLAATVVSLQTQLATLQQSAAREAATRAVDDAIKAGKPIKPLREHYIARHMQDPAAVANELAALPSINAGGLASVVPPASQDGLSADDHRAIALMGISPEAFIAERKRQAEGIA</sequence>
<dbReference type="PIRSF" id="PIRSF016624">
    <property type="entry name" value="Mu_prophg_I"/>
    <property type="match status" value="1"/>
</dbReference>
<reference evidence="1 2" key="1">
    <citation type="submission" date="2010-04" db="EMBL/GenBank/DDBJ databases">
        <authorList>
            <person name="Qin X."/>
            <person name="Bachman B."/>
            <person name="Battles P."/>
            <person name="Bell A."/>
            <person name="Bess C."/>
            <person name="Bickham C."/>
            <person name="Chaboub L."/>
            <person name="Chen D."/>
            <person name="Coyle M."/>
            <person name="Deiros D.R."/>
            <person name="Dinh H."/>
            <person name="Forbes L."/>
            <person name="Fowler G."/>
            <person name="Francisco L."/>
            <person name="Fu Q."/>
            <person name="Gubbala S."/>
            <person name="Hale W."/>
            <person name="Han Y."/>
            <person name="Hemphill L."/>
            <person name="Highlander S.K."/>
            <person name="Hirani K."/>
            <person name="Hogues M."/>
            <person name="Jackson L."/>
            <person name="Jakkamsetti A."/>
            <person name="Javaid M."/>
            <person name="Jiang H."/>
            <person name="Korchina V."/>
            <person name="Kovar C."/>
            <person name="Lara F."/>
            <person name="Lee S."/>
            <person name="Mata R."/>
            <person name="Mathew T."/>
            <person name="Moen C."/>
            <person name="Morales K."/>
            <person name="Munidasa M."/>
            <person name="Nazareth L."/>
            <person name="Ngo R."/>
            <person name="Nguyen L."/>
            <person name="Okwuonu G."/>
            <person name="Ongeri F."/>
            <person name="Patil S."/>
            <person name="Petrosino J."/>
            <person name="Pham C."/>
            <person name="Pham P."/>
            <person name="Pu L.-L."/>
            <person name="Puazo M."/>
            <person name="Raj R."/>
            <person name="Reid J."/>
            <person name="Rouhana J."/>
            <person name="Saada N."/>
            <person name="Shang Y."/>
            <person name="Simmons D."/>
            <person name="Thornton R."/>
            <person name="Warren J."/>
            <person name="Weissenberger G."/>
            <person name="Zhang J."/>
            <person name="Zhang L."/>
            <person name="Zhou C."/>
            <person name="Zhu D."/>
            <person name="Muzny D."/>
            <person name="Worley K."/>
            <person name="Gibbs R."/>
        </authorList>
    </citation>
    <scope>NUCLEOTIDE SEQUENCE [LARGE SCALE GENOMIC DNA]</scope>
    <source>
        <strain evidence="1 2">ATCC 49957</strain>
    </source>
</reference>
<dbReference type="Proteomes" id="UP000005324">
    <property type="component" value="Unassembled WGS sequence"/>
</dbReference>
<name>D5RM74_9PROT</name>
<keyword evidence="2" id="KW-1185">Reference proteome</keyword>
<evidence type="ECO:0000313" key="2">
    <source>
        <dbReference type="Proteomes" id="UP000005324"/>
    </source>
</evidence>
<organism evidence="1 2">
    <name type="scientific">Pseudoroseomonas cervicalis ATCC 49957</name>
    <dbReference type="NCBI Taxonomy" id="525371"/>
    <lineage>
        <taxon>Bacteria</taxon>
        <taxon>Pseudomonadati</taxon>
        <taxon>Pseudomonadota</taxon>
        <taxon>Alphaproteobacteria</taxon>
        <taxon>Acetobacterales</taxon>
        <taxon>Roseomonadaceae</taxon>
        <taxon>Roseomonas</taxon>
    </lineage>
</organism>
<protein>
    <recommendedName>
        <fullName evidence="3">Mu-like prophage I protein</fullName>
    </recommendedName>
</protein>
<dbReference type="EMBL" id="ADVL01000352">
    <property type="protein sequence ID" value="EFH11590.1"/>
    <property type="molecule type" value="Genomic_DNA"/>
</dbReference>
<evidence type="ECO:0000313" key="1">
    <source>
        <dbReference type="EMBL" id="EFH11590.1"/>
    </source>
</evidence>